<dbReference type="KEGG" id="hoh:Hoch_3388"/>
<feature type="region of interest" description="Disordered" evidence="1">
    <location>
        <begin position="34"/>
        <end position="55"/>
    </location>
</feature>
<dbReference type="Proteomes" id="UP000001880">
    <property type="component" value="Chromosome"/>
</dbReference>
<protein>
    <submittedName>
        <fullName evidence="2">Uncharacterized protein</fullName>
    </submittedName>
</protein>
<dbReference type="AlphaFoldDB" id="D0LV49"/>
<evidence type="ECO:0000313" key="2">
    <source>
        <dbReference type="EMBL" id="ACY15890.1"/>
    </source>
</evidence>
<evidence type="ECO:0000313" key="3">
    <source>
        <dbReference type="Proteomes" id="UP000001880"/>
    </source>
</evidence>
<dbReference type="STRING" id="502025.Hoch_3388"/>
<reference evidence="2 3" key="1">
    <citation type="journal article" date="2010" name="Stand. Genomic Sci.">
        <title>Complete genome sequence of Haliangium ochraceum type strain (SMP-2).</title>
        <authorList>
            <consortium name="US DOE Joint Genome Institute (JGI-PGF)"/>
            <person name="Ivanova N."/>
            <person name="Daum C."/>
            <person name="Lang E."/>
            <person name="Abt B."/>
            <person name="Kopitz M."/>
            <person name="Saunders E."/>
            <person name="Lapidus A."/>
            <person name="Lucas S."/>
            <person name="Glavina Del Rio T."/>
            <person name="Nolan M."/>
            <person name="Tice H."/>
            <person name="Copeland A."/>
            <person name="Cheng J.F."/>
            <person name="Chen F."/>
            <person name="Bruce D."/>
            <person name="Goodwin L."/>
            <person name="Pitluck S."/>
            <person name="Mavromatis K."/>
            <person name="Pati A."/>
            <person name="Mikhailova N."/>
            <person name="Chen A."/>
            <person name="Palaniappan K."/>
            <person name="Land M."/>
            <person name="Hauser L."/>
            <person name="Chang Y.J."/>
            <person name="Jeffries C.D."/>
            <person name="Detter J.C."/>
            <person name="Brettin T."/>
            <person name="Rohde M."/>
            <person name="Goker M."/>
            <person name="Bristow J."/>
            <person name="Markowitz V."/>
            <person name="Eisen J.A."/>
            <person name="Hugenholtz P."/>
            <person name="Kyrpides N.C."/>
            <person name="Klenk H.P."/>
        </authorList>
    </citation>
    <scope>NUCLEOTIDE SEQUENCE [LARGE SCALE GENOMIC DNA]</scope>
    <source>
        <strain evidence="3">DSM 14365 / CIP 107738 / JCM 11303 / AJ 13395 / SMP-2</strain>
    </source>
</reference>
<accession>D0LV49</accession>
<organism evidence="2 3">
    <name type="scientific">Haliangium ochraceum (strain DSM 14365 / JCM 11303 / SMP-2)</name>
    <dbReference type="NCBI Taxonomy" id="502025"/>
    <lineage>
        <taxon>Bacteria</taxon>
        <taxon>Pseudomonadati</taxon>
        <taxon>Myxococcota</taxon>
        <taxon>Polyangia</taxon>
        <taxon>Haliangiales</taxon>
        <taxon>Kofleriaceae</taxon>
        <taxon>Haliangium</taxon>
    </lineage>
</organism>
<feature type="compositionally biased region" description="Basic residues" evidence="1">
    <location>
        <begin position="38"/>
        <end position="47"/>
    </location>
</feature>
<dbReference type="HOGENOM" id="CLU_1426185_0_0_7"/>
<sequence length="190" mass="20666">MYLILRGSAVVLLALGIALGGAVTLPACSGPYSGKAERVKRPKAKKRPPGEEAATEALAMDDTCRTNFFDKPTTRRRATQGRALASQAEGILAEADAKEGEERILLVKESLDKLSNALRADPYGPAPTYKMAVAYAMVGKKKCALDLLDRLQQLTRMPAVESEAERNVDRAMRDQAFEPFRKEADTALGR</sequence>
<name>D0LV49_HALO1</name>
<keyword evidence="3" id="KW-1185">Reference proteome</keyword>
<evidence type="ECO:0000256" key="1">
    <source>
        <dbReference type="SAM" id="MobiDB-lite"/>
    </source>
</evidence>
<proteinExistence type="predicted"/>
<dbReference type="EMBL" id="CP001804">
    <property type="protein sequence ID" value="ACY15890.1"/>
    <property type="molecule type" value="Genomic_DNA"/>
</dbReference>
<gene>
    <name evidence="2" type="ordered locus">Hoch_3388</name>
</gene>